<proteinExistence type="predicted"/>
<comment type="caution">
    <text evidence="2">The sequence shown here is derived from an EMBL/GenBank/DDBJ whole genome shotgun (WGS) entry which is preliminary data.</text>
</comment>
<dbReference type="EMBL" id="RWGY01000013">
    <property type="protein sequence ID" value="TVU24427.1"/>
    <property type="molecule type" value="Genomic_DNA"/>
</dbReference>
<dbReference type="OrthoDB" id="687234at2759"/>
<dbReference type="PANTHER" id="PTHR35166:SF20">
    <property type="entry name" value="EXPRESSED PROTEIN"/>
    <property type="match status" value="1"/>
</dbReference>
<organism evidence="2 3">
    <name type="scientific">Eragrostis curvula</name>
    <name type="common">weeping love grass</name>
    <dbReference type="NCBI Taxonomy" id="38414"/>
    <lineage>
        <taxon>Eukaryota</taxon>
        <taxon>Viridiplantae</taxon>
        <taxon>Streptophyta</taxon>
        <taxon>Embryophyta</taxon>
        <taxon>Tracheophyta</taxon>
        <taxon>Spermatophyta</taxon>
        <taxon>Magnoliopsida</taxon>
        <taxon>Liliopsida</taxon>
        <taxon>Poales</taxon>
        <taxon>Poaceae</taxon>
        <taxon>PACMAD clade</taxon>
        <taxon>Chloridoideae</taxon>
        <taxon>Eragrostideae</taxon>
        <taxon>Eragrostidinae</taxon>
        <taxon>Eragrostis</taxon>
    </lineage>
</organism>
<accession>A0A5J9UMF6</accession>
<gene>
    <name evidence="2" type="ORF">EJB05_26861</name>
</gene>
<feature type="non-terminal residue" evidence="2">
    <location>
        <position position="1"/>
    </location>
</feature>
<reference evidence="2 3" key="1">
    <citation type="journal article" date="2019" name="Sci. Rep.">
        <title>A high-quality genome of Eragrostis curvula grass provides insights into Poaceae evolution and supports new strategies to enhance forage quality.</title>
        <authorList>
            <person name="Carballo J."/>
            <person name="Santos B.A.C.M."/>
            <person name="Zappacosta D."/>
            <person name="Garbus I."/>
            <person name="Selva J.P."/>
            <person name="Gallo C.A."/>
            <person name="Diaz A."/>
            <person name="Albertini E."/>
            <person name="Caccamo M."/>
            <person name="Echenique V."/>
        </authorList>
    </citation>
    <scope>NUCLEOTIDE SEQUENCE [LARGE SCALE GENOMIC DNA]</scope>
    <source>
        <strain evidence="3">cv. Victoria</strain>
        <tissue evidence="2">Leaf</tissue>
    </source>
</reference>
<dbReference type="Gramene" id="TVU24427">
    <property type="protein sequence ID" value="TVU24427"/>
    <property type="gene ID" value="EJB05_26861"/>
</dbReference>
<name>A0A5J9UMF6_9POAL</name>
<dbReference type="AlphaFoldDB" id="A0A5J9UMF6"/>
<dbReference type="Proteomes" id="UP000324897">
    <property type="component" value="Chromosome 2"/>
</dbReference>
<sequence length="162" mass="18349">MKGRGTRAKAGAAAAGVADGEMPPAPKHRMPMDHVRWILAQKPMTPPPCYAALKQRNPDLTPLPGEEANEDLKRLCFLAKAFYEMEERLPKTQAWVRAEMEAKGYVEVSDEWMKRKAAVHALLDREWPKIQAKLEAIVLKDKAEETAQGDADEDYYIEEEEE</sequence>
<evidence type="ECO:0000313" key="2">
    <source>
        <dbReference type="EMBL" id="TVU24427.1"/>
    </source>
</evidence>
<evidence type="ECO:0000313" key="3">
    <source>
        <dbReference type="Proteomes" id="UP000324897"/>
    </source>
</evidence>
<dbReference type="PANTHER" id="PTHR35166">
    <property type="entry name" value="OS05G0193700 PROTEIN-RELATED"/>
    <property type="match status" value="1"/>
</dbReference>
<feature type="compositionally biased region" description="Acidic residues" evidence="1">
    <location>
        <begin position="150"/>
        <end position="162"/>
    </location>
</feature>
<keyword evidence="3" id="KW-1185">Reference proteome</keyword>
<feature type="region of interest" description="Disordered" evidence="1">
    <location>
        <begin position="1"/>
        <end position="25"/>
    </location>
</feature>
<protein>
    <submittedName>
        <fullName evidence="2">Uncharacterized protein</fullName>
    </submittedName>
</protein>
<feature type="compositionally biased region" description="Low complexity" evidence="1">
    <location>
        <begin position="8"/>
        <end position="20"/>
    </location>
</feature>
<feature type="region of interest" description="Disordered" evidence="1">
    <location>
        <begin position="142"/>
        <end position="162"/>
    </location>
</feature>
<evidence type="ECO:0000256" key="1">
    <source>
        <dbReference type="SAM" id="MobiDB-lite"/>
    </source>
</evidence>